<dbReference type="PANTHER" id="PTHR33620:SF1">
    <property type="entry name" value="UREASE ACCESSORY PROTEIN F"/>
    <property type="match status" value="1"/>
</dbReference>
<dbReference type="Proteomes" id="UP000655410">
    <property type="component" value="Unassembled WGS sequence"/>
</dbReference>
<organism evidence="3 4">
    <name type="scientific">Nocardioides phosphati</name>
    <dbReference type="NCBI Taxonomy" id="1867775"/>
    <lineage>
        <taxon>Bacteria</taxon>
        <taxon>Bacillati</taxon>
        <taxon>Actinomycetota</taxon>
        <taxon>Actinomycetes</taxon>
        <taxon>Propionibacteriales</taxon>
        <taxon>Nocardioidaceae</taxon>
        <taxon>Nocardioides</taxon>
    </lineage>
</organism>
<name>A0ABQ2NDI2_9ACTN</name>
<keyword evidence="1" id="KW-0996">Nickel insertion</keyword>
<dbReference type="RefSeq" id="WP_188784615.1">
    <property type="nucleotide sequence ID" value="NZ_BMNI01000007.1"/>
</dbReference>
<comment type="caution">
    <text evidence="3">The sequence shown here is derived from an EMBL/GenBank/DDBJ whole genome shotgun (WGS) entry which is preliminary data.</text>
</comment>
<accession>A0ABQ2NDI2</accession>
<reference evidence="4" key="1">
    <citation type="journal article" date="2019" name="Int. J. Syst. Evol. Microbiol.">
        <title>The Global Catalogue of Microorganisms (GCM) 10K type strain sequencing project: providing services to taxonomists for standard genome sequencing and annotation.</title>
        <authorList>
            <consortium name="The Broad Institute Genomics Platform"/>
            <consortium name="The Broad Institute Genome Sequencing Center for Infectious Disease"/>
            <person name="Wu L."/>
            <person name="Ma J."/>
        </authorList>
    </citation>
    <scope>NUCLEOTIDE SEQUENCE [LARGE SCALE GENOMIC DNA]</scope>
    <source>
        <strain evidence="4">CGMCC 4.7371</strain>
    </source>
</reference>
<keyword evidence="4" id="KW-1185">Reference proteome</keyword>
<evidence type="ECO:0000313" key="3">
    <source>
        <dbReference type="EMBL" id="GGO91878.1"/>
    </source>
</evidence>
<evidence type="ECO:0000256" key="2">
    <source>
        <dbReference type="ARBA" id="ARBA00023186"/>
    </source>
</evidence>
<evidence type="ECO:0000313" key="4">
    <source>
        <dbReference type="Proteomes" id="UP000655410"/>
    </source>
</evidence>
<dbReference type="InterPro" id="IPR002639">
    <property type="entry name" value="UreF"/>
</dbReference>
<dbReference type="InterPro" id="IPR038277">
    <property type="entry name" value="UreF_sf"/>
</dbReference>
<dbReference type="EMBL" id="BMNI01000007">
    <property type="protein sequence ID" value="GGO91878.1"/>
    <property type="molecule type" value="Genomic_DNA"/>
</dbReference>
<evidence type="ECO:0000256" key="1">
    <source>
        <dbReference type="ARBA" id="ARBA00022988"/>
    </source>
</evidence>
<protein>
    <submittedName>
        <fullName evidence="3">Urease accessory protein UreF</fullName>
    </submittedName>
</protein>
<proteinExistence type="predicted"/>
<sequence>MQPLTGSSELLLMLLADARLPTAGHTQSAGLEPAVRDGLTDVPGYFRTRLTSVTRVEAATAVVALHHLRQDRPLSPVEAAWAARTPSSAMRRTSRAQGKALLRLVHRIWPDAAATATVSDLAAPGRALVLAGIAASTGLSPASLARIVAYDDVQTVASAALKLLPLDPADVACWVHDVLPLAEALAADVAGLTEPSSIPAAGAPQLEAWAEAHAHTTRRLFSA</sequence>
<gene>
    <name evidence="3" type="ORF">GCM10011584_27000</name>
</gene>
<dbReference type="PANTHER" id="PTHR33620">
    <property type="entry name" value="UREASE ACCESSORY PROTEIN F"/>
    <property type="match status" value="1"/>
</dbReference>
<dbReference type="Pfam" id="PF01730">
    <property type="entry name" value="UreF"/>
    <property type="match status" value="1"/>
</dbReference>
<keyword evidence="2" id="KW-0143">Chaperone</keyword>
<dbReference type="Gene3D" id="1.10.4190.10">
    <property type="entry name" value="Urease accessory protein UreF"/>
    <property type="match status" value="1"/>
</dbReference>